<dbReference type="InterPro" id="IPR051317">
    <property type="entry name" value="Gfo/Idh/MocA_oxidoreduct"/>
</dbReference>
<proteinExistence type="inferred from homology"/>
<evidence type="ECO:0000259" key="4">
    <source>
        <dbReference type="Pfam" id="PF22725"/>
    </source>
</evidence>
<dbReference type="InterPro" id="IPR036291">
    <property type="entry name" value="NAD(P)-bd_dom_sf"/>
</dbReference>
<reference evidence="5 6" key="1">
    <citation type="submission" date="2022-12" db="EMBL/GenBank/DDBJ databases">
        <title>Sphingomonas abieness sp. nov., an endophytic bacterium isolated from Abies koreana.</title>
        <authorList>
            <person name="Jiang L."/>
            <person name="Lee J."/>
        </authorList>
    </citation>
    <scope>NUCLEOTIDE SEQUENCE [LARGE SCALE GENOMIC DNA]</scope>
    <source>
        <strain evidence="6">PAMB 00755</strain>
    </source>
</reference>
<dbReference type="Pfam" id="PF22725">
    <property type="entry name" value="GFO_IDH_MocA_C3"/>
    <property type="match status" value="1"/>
</dbReference>
<evidence type="ECO:0000256" key="2">
    <source>
        <dbReference type="ARBA" id="ARBA00023002"/>
    </source>
</evidence>
<evidence type="ECO:0000256" key="1">
    <source>
        <dbReference type="ARBA" id="ARBA00010928"/>
    </source>
</evidence>
<organism evidence="5 6">
    <name type="scientific">Sphingomonas abietis</name>
    <dbReference type="NCBI Taxonomy" id="3012344"/>
    <lineage>
        <taxon>Bacteria</taxon>
        <taxon>Pseudomonadati</taxon>
        <taxon>Pseudomonadota</taxon>
        <taxon>Alphaproteobacteria</taxon>
        <taxon>Sphingomonadales</taxon>
        <taxon>Sphingomonadaceae</taxon>
        <taxon>Sphingomonas</taxon>
    </lineage>
</organism>
<dbReference type="PANTHER" id="PTHR43708">
    <property type="entry name" value="CONSERVED EXPRESSED OXIDOREDUCTASE (EUROFUNG)"/>
    <property type="match status" value="1"/>
</dbReference>
<evidence type="ECO:0000313" key="6">
    <source>
        <dbReference type="Proteomes" id="UP001210865"/>
    </source>
</evidence>
<protein>
    <submittedName>
        <fullName evidence="5">Gfo/Idh/MocA family oxidoreductase</fullName>
    </submittedName>
</protein>
<keyword evidence="2" id="KW-0560">Oxidoreductase</keyword>
<dbReference type="EMBL" id="CP115174">
    <property type="protein sequence ID" value="WBO22081.1"/>
    <property type="molecule type" value="Genomic_DNA"/>
</dbReference>
<keyword evidence="6" id="KW-1185">Reference proteome</keyword>
<dbReference type="Pfam" id="PF01408">
    <property type="entry name" value="GFO_IDH_MocA"/>
    <property type="match status" value="1"/>
</dbReference>
<gene>
    <name evidence="5" type="ORF">PBT88_18280</name>
</gene>
<dbReference type="InterPro" id="IPR000683">
    <property type="entry name" value="Gfo/Idh/MocA-like_OxRdtase_N"/>
</dbReference>
<sequence length="349" mass="37202">MTTSSPIGVGLVGYGLAGAVLHAPIIEALPDYRIAAVMTSRAEAAERRDAPAVVSDIEALLAIDAVELVVVVTPNDLHFAHAEAALRAGRHVVIDKPMTPDVDTCDRLIDLAAETGRVLSVYHNRRWDGDFLAARARIAAGGLPALYEARWDRFRPEAAQVWRNTPRPGAGLFWDLGAHLIDQAVTLFGWPDRMTADIATQREGAGADDYFELSLQYGERRAILSAATLVAATRPHMALHGVAGSWWTEGLDPLEAALRAGRRPSEPGFVASLPDIPAFTATADGERLPAPVSAGDPYAFYRLMAAAIRTGSPPPVDPVEARNIVALIAAAHAGAPLPPPRLHDSVGRV</sequence>
<dbReference type="InterPro" id="IPR055170">
    <property type="entry name" value="GFO_IDH_MocA-like_dom"/>
</dbReference>
<feature type="domain" description="GFO/IDH/MocA-like oxidoreductase" evidence="4">
    <location>
        <begin position="131"/>
        <end position="245"/>
    </location>
</feature>
<dbReference type="Gene3D" id="3.30.360.10">
    <property type="entry name" value="Dihydrodipicolinate Reductase, domain 2"/>
    <property type="match status" value="1"/>
</dbReference>
<comment type="similarity">
    <text evidence="1">Belongs to the Gfo/Idh/MocA family.</text>
</comment>
<dbReference type="SUPFAM" id="SSF55347">
    <property type="entry name" value="Glyceraldehyde-3-phosphate dehydrogenase-like, C-terminal domain"/>
    <property type="match status" value="1"/>
</dbReference>
<dbReference type="Gene3D" id="3.40.50.720">
    <property type="entry name" value="NAD(P)-binding Rossmann-like Domain"/>
    <property type="match status" value="1"/>
</dbReference>
<dbReference type="PANTHER" id="PTHR43708:SF5">
    <property type="entry name" value="CONSERVED EXPRESSED OXIDOREDUCTASE (EUROFUNG)-RELATED"/>
    <property type="match status" value="1"/>
</dbReference>
<dbReference type="SUPFAM" id="SSF51735">
    <property type="entry name" value="NAD(P)-binding Rossmann-fold domains"/>
    <property type="match status" value="1"/>
</dbReference>
<accession>A0ABY7NNN2</accession>
<dbReference type="Proteomes" id="UP001210865">
    <property type="component" value="Chromosome"/>
</dbReference>
<evidence type="ECO:0000313" key="5">
    <source>
        <dbReference type="EMBL" id="WBO22081.1"/>
    </source>
</evidence>
<feature type="domain" description="Gfo/Idh/MocA-like oxidoreductase N-terminal" evidence="3">
    <location>
        <begin position="7"/>
        <end position="123"/>
    </location>
</feature>
<dbReference type="RefSeq" id="WP_270076729.1">
    <property type="nucleotide sequence ID" value="NZ_CP115174.1"/>
</dbReference>
<evidence type="ECO:0000259" key="3">
    <source>
        <dbReference type="Pfam" id="PF01408"/>
    </source>
</evidence>
<name>A0ABY7NNN2_9SPHN</name>